<dbReference type="GO" id="GO:0051959">
    <property type="term" value="F:dynein light intermediate chain binding"/>
    <property type="evidence" value="ECO:0007669"/>
    <property type="project" value="InterPro"/>
</dbReference>
<dbReference type="GO" id="GO:0045505">
    <property type="term" value="F:dynein intermediate chain binding"/>
    <property type="evidence" value="ECO:0007669"/>
    <property type="project" value="InterPro"/>
</dbReference>
<dbReference type="GO" id="GO:0007018">
    <property type="term" value="P:microtubule-based movement"/>
    <property type="evidence" value="ECO:0007669"/>
    <property type="project" value="InterPro"/>
</dbReference>
<dbReference type="InterPro" id="IPR013602">
    <property type="entry name" value="Dynein_heavy_linker"/>
</dbReference>
<dbReference type="PANTHER" id="PTHR46532">
    <property type="entry name" value="MALE FERTILITY FACTOR KL5"/>
    <property type="match status" value="1"/>
</dbReference>
<sequence length="690" mass="80509">MVKENSVYKEMLSLLDQYEEDIYSDWCNGLEQACVMNLNQPLISRNASSGLVSVNFNPKLTEVLKDVKYIQSLSKIHIPAAAMTVFDKRDMFTKYVSSLQLLVQWYNKLKQTVLEVELPLIRAELESIDVQLTRAETDLTWQDLDCGSFISTTKDLVQDLVCRVSRAKENCNAIQSLMKLWSKQAMFCRKDNKRGSLIQLEDRGDRVNKKFSGTKKDGDSIHELVQDNMVLLHADPASEAWQSYLEYVDEMVVEGLFSYISHSLQFFVDNMQSWPNQAPLFEAQLMLNGSAMIFLPSLERDAGDGLYELMEGLVGDIFKTSVNINRVAAHLSTESYQVVMDDMLDLLDLRREIMERVENILKKAINYQSKFDCYTHLWQDDRAEFLSQFLLYGHALTADEMEAHRADVLHESPPTIDNFKEQIDYFEDLYAEISKLEDFRVFNGWFRVDVKFFKVSLLNIVMKWSWLFKEHLLTYVTNSLDDLQMFVRATVEGLNHPVDKHNLVEVMSHLLAVRDRQMATDKMFEPLRATIILLERYAVTIPDQVYSQMESEKAIRHMEKEVAELQESTNLFDVAIPDYRDIKLCRREITILKELWDMVEFVQSSVKNWTVTNWRQINVDQMDAELGRFAKDIRKLDKEARVWDVYSGLDLYVKNLLTSLRAVSHLQNLAIRERHWVQLIRTTQVHKYTQ</sequence>
<dbReference type="Proteomes" id="UP000438429">
    <property type="component" value="Unassembled WGS sequence"/>
</dbReference>
<dbReference type="AlphaFoldDB" id="A0A6A4RPX7"/>
<evidence type="ECO:0000313" key="3">
    <source>
        <dbReference type="EMBL" id="KAF0022128.1"/>
    </source>
</evidence>
<evidence type="ECO:0000259" key="1">
    <source>
        <dbReference type="Pfam" id="PF08385"/>
    </source>
</evidence>
<dbReference type="InterPro" id="IPR013594">
    <property type="entry name" value="Dynein_heavy_tail"/>
</dbReference>
<dbReference type="GO" id="GO:0005858">
    <property type="term" value="C:axonemal dynein complex"/>
    <property type="evidence" value="ECO:0007669"/>
    <property type="project" value="TreeGrafter"/>
</dbReference>
<gene>
    <name evidence="3" type="ORF">F2P81_025620</name>
</gene>
<organism evidence="3 4">
    <name type="scientific">Scophthalmus maximus</name>
    <name type="common">Turbot</name>
    <name type="synonym">Psetta maxima</name>
    <dbReference type="NCBI Taxonomy" id="52904"/>
    <lineage>
        <taxon>Eukaryota</taxon>
        <taxon>Metazoa</taxon>
        <taxon>Chordata</taxon>
        <taxon>Craniata</taxon>
        <taxon>Vertebrata</taxon>
        <taxon>Euteleostomi</taxon>
        <taxon>Actinopterygii</taxon>
        <taxon>Neopterygii</taxon>
        <taxon>Teleostei</taxon>
        <taxon>Neoteleostei</taxon>
        <taxon>Acanthomorphata</taxon>
        <taxon>Carangaria</taxon>
        <taxon>Pleuronectiformes</taxon>
        <taxon>Pleuronectoidei</taxon>
        <taxon>Scophthalmidae</taxon>
        <taxon>Scophthalmus</taxon>
    </lineage>
</organism>
<dbReference type="PANTHER" id="PTHR46532:SF11">
    <property type="entry name" value="DYNEIN AXONEMAL HEAVY CHAIN 12"/>
    <property type="match status" value="1"/>
</dbReference>
<evidence type="ECO:0000259" key="2">
    <source>
        <dbReference type="Pfam" id="PF08393"/>
    </source>
</evidence>
<protein>
    <recommendedName>
        <fullName evidence="5">Dynein heavy chain tail domain-containing protein</fullName>
    </recommendedName>
</protein>
<dbReference type="EMBL" id="VEVO01000111">
    <property type="protein sequence ID" value="KAF0022128.1"/>
    <property type="molecule type" value="Genomic_DNA"/>
</dbReference>
<name>A0A6A4RPX7_SCOMX</name>
<dbReference type="Pfam" id="PF08385">
    <property type="entry name" value="DHC_N1"/>
    <property type="match status" value="1"/>
</dbReference>
<comment type="caution">
    <text evidence="3">The sequence shown here is derived from an EMBL/GenBank/DDBJ whole genome shotgun (WGS) entry which is preliminary data.</text>
</comment>
<reference evidence="3 4" key="1">
    <citation type="submission" date="2019-06" db="EMBL/GenBank/DDBJ databases">
        <title>Draft genomes of female and male turbot (Scophthalmus maximus).</title>
        <authorList>
            <person name="Xu H."/>
            <person name="Xu X.-W."/>
            <person name="Shao C."/>
            <person name="Chen S."/>
        </authorList>
    </citation>
    <scope>NUCLEOTIDE SEQUENCE [LARGE SCALE GENOMIC DNA]</scope>
    <source>
        <strain evidence="3">Ysfricsl-2016a</strain>
        <tissue evidence="3">Blood</tissue>
    </source>
</reference>
<dbReference type="Pfam" id="PF08393">
    <property type="entry name" value="DHC_N2"/>
    <property type="match status" value="1"/>
</dbReference>
<accession>A0A6A4RPX7</accession>
<evidence type="ECO:0008006" key="5">
    <source>
        <dbReference type="Google" id="ProtNLM"/>
    </source>
</evidence>
<proteinExistence type="predicted"/>
<feature type="domain" description="Dynein heavy chain tail" evidence="1">
    <location>
        <begin position="7"/>
        <end position="148"/>
    </location>
</feature>
<dbReference type="InterPro" id="IPR026983">
    <property type="entry name" value="DHC"/>
</dbReference>
<evidence type="ECO:0000313" key="4">
    <source>
        <dbReference type="Proteomes" id="UP000438429"/>
    </source>
</evidence>
<feature type="domain" description="Dynein heavy chain linker" evidence="2">
    <location>
        <begin position="583"/>
        <end position="684"/>
    </location>
</feature>